<feature type="transmembrane region" description="Helical" evidence="6">
    <location>
        <begin position="28"/>
        <end position="51"/>
    </location>
</feature>
<dbReference type="InterPro" id="IPR023271">
    <property type="entry name" value="Aquaporin-like"/>
</dbReference>
<dbReference type="PANTHER" id="PTHR30520">
    <property type="entry name" value="FORMATE TRANSPORTER-RELATED"/>
    <property type="match status" value="1"/>
</dbReference>
<dbReference type="PANTHER" id="PTHR30520:SF6">
    <property type="entry name" value="FORMATE_NITRATE FAMILY TRANSPORTER (EUROFUNG)"/>
    <property type="match status" value="1"/>
</dbReference>
<organism evidence="7">
    <name type="scientific">mine drainage metagenome</name>
    <dbReference type="NCBI Taxonomy" id="410659"/>
    <lineage>
        <taxon>unclassified sequences</taxon>
        <taxon>metagenomes</taxon>
        <taxon>ecological metagenomes</taxon>
    </lineage>
</organism>
<comment type="caution">
    <text evidence="7">The sequence shown here is derived from an EMBL/GenBank/DDBJ whole genome shotgun (WGS) entry which is preliminary data.</text>
</comment>
<keyword evidence="4 6" id="KW-0472">Membrane</keyword>
<evidence type="ECO:0000256" key="3">
    <source>
        <dbReference type="ARBA" id="ARBA00022989"/>
    </source>
</evidence>
<evidence type="ECO:0000256" key="2">
    <source>
        <dbReference type="ARBA" id="ARBA00022692"/>
    </source>
</evidence>
<dbReference type="EMBL" id="MLJW01000010">
    <property type="protein sequence ID" value="OIR15125.1"/>
    <property type="molecule type" value="Genomic_DNA"/>
</dbReference>
<evidence type="ECO:0000256" key="5">
    <source>
        <dbReference type="ARBA" id="ARBA00049660"/>
    </source>
</evidence>
<keyword evidence="3 6" id="KW-1133">Transmembrane helix</keyword>
<protein>
    <submittedName>
        <fullName evidence="7">Putative formate transporter 1</fullName>
    </submittedName>
</protein>
<accession>A0A1J5TFJ2</accession>
<reference evidence="7" key="1">
    <citation type="submission" date="2016-10" db="EMBL/GenBank/DDBJ databases">
        <title>Sequence of Gallionella enrichment culture.</title>
        <authorList>
            <person name="Poehlein A."/>
            <person name="Muehling M."/>
            <person name="Daniel R."/>
        </authorList>
    </citation>
    <scope>NUCLEOTIDE SEQUENCE</scope>
</reference>
<evidence type="ECO:0000256" key="6">
    <source>
        <dbReference type="SAM" id="Phobius"/>
    </source>
</evidence>
<dbReference type="GO" id="GO:0005886">
    <property type="term" value="C:plasma membrane"/>
    <property type="evidence" value="ECO:0007669"/>
    <property type="project" value="TreeGrafter"/>
</dbReference>
<feature type="transmembrane region" description="Helical" evidence="6">
    <location>
        <begin position="160"/>
        <end position="181"/>
    </location>
</feature>
<evidence type="ECO:0000256" key="4">
    <source>
        <dbReference type="ARBA" id="ARBA00023136"/>
    </source>
</evidence>
<feature type="transmembrane region" description="Helical" evidence="6">
    <location>
        <begin position="239"/>
        <end position="258"/>
    </location>
</feature>
<evidence type="ECO:0000313" key="7">
    <source>
        <dbReference type="EMBL" id="OIR15125.1"/>
    </source>
</evidence>
<evidence type="ECO:0000256" key="1">
    <source>
        <dbReference type="ARBA" id="ARBA00004141"/>
    </source>
</evidence>
<dbReference type="Gene3D" id="1.20.1080.10">
    <property type="entry name" value="Glycerol uptake facilitator protein"/>
    <property type="match status" value="1"/>
</dbReference>
<name>A0A1J5TFJ2_9ZZZZ</name>
<comment type="subcellular location">
    <subcellularLocation>
        <location evidence="1">Membrane</location>
        <topology evidence="1">Multi-pass membrane protein</topology>
    </subcellularLocation>
</comment>
<sequence>MDYIKPVDVVRTMLCSGESKGNLAVKDLLIRGFLSGALLGFATSLAITATVQTHAPIVGALVFPVGFAMIILLGLELVTGSFAVVMLAGVDRRHAWPAVAKNLGWVFFGNLIGSLTYGALLYSALTDFGTEPVKGVAAKIAAIAVAKTTAYAAHGAAGWATAFVKAILCNWMVCLGVVMGMTSQSTLGKIAACWLPILTFFGQGFEHSVVNMFVIPTGMMFGAHVSVADWWIWNQVPVTLGNIVGGLLFTGLFLYWTYRPEDSPKGIPEVVQAPEGESARA</sequence>
<gene>
    <name evidence="7" type="primary">focA_1</name>
    <name evidence="7" type="ORF">GALL_42440</name>
</gene>
<proteinExistence type="inferred from homology"/>
<dbReference type="AlphaFoldDB" id="A0A1J5TFJ2"/>
<feature type="transmembrane region" description="Helical" evidence="6">
    <location>
        <begin position="187"/>
        <end position="205"/>
    </location>
</feature>
<dbReference type="InterPro" id="IPR000292">
    <property type="entry name" value="For/NO2_transpt"/>
</dbReference>
<feature type="transmembrane region" description="Helical" evidence="6">
    <location>
        <begin position="102"/>
        <end position="124"/>
    </location>
</feature>
<feature type="transmembrane region" description="Helical" evidence="6">
    <location>
        <begin position="57"/>
        <end position="90"/>
    </location>
</feature>
<dbReference type="GO" id="GO:0015499">
    <property type="term" value="F:formate transmembrane transporter activity"/>
    <property type="evidence" value="ECO:0007669"/>
    <property type="project" value="TreeGrafter"/>
</dbReference>
<keyword evidence="2 6" id="KW-0812">Transmembrane</keyword>
<dbReference type="Pfam" id="PF01226">
    <property type="entry name" value="Form_Nir_trans"/>
    <property type="match status" value="1"/>
</dbReference>
<comment type="similarity">
    <text evidence="5">Belongs to the FNT transporter (TC 1.A.16) family.</text>
</comment>